<reference evidence="3 4" key="1">
    <citation type="submission" date="2018-12" db="EMBL/GenBank/DDBJ databases">
        <title>Genome sequence from the cellulolytic species, Caldicellulosiruptor changbaiensis.</title>
        <authorList>
            <person name="Blumer-Schuette S.E."/>
            <person name="Mendoza C."/>
        </authorList>
    </citation>
    <scope>NUCLEOTIDE SEQUENCE [LARGE SCALE GENOMIC DNA]</scope>
    <source>
        <strain evidence="3 4">CBS-Z</strain>
    </source>
</reference>
<sequence>MRKKKNRLFTIVSVLLVLVLIIGAYFYVSYVNKKKQEAEEKKSSSASVTITNFDRNKITKIDIKHDGIHLVLEKVKDKWIVNGINNPLYFDQDKIDDIAFSCAQMTAEKVADTNPKDLKKYGLDNPKSIVEATLSDGKKVTFYLGSETPITSTYYLMKKGDPKVYVVWTNHAENFTIKPQKLLSVKIPEIDTQNITYVKLVRKGQPTIEIKKVDEKNKEDNEWKYYVRLWNLVQPYSQPVGVASDKFSEFIENVPNFSPEDIVGEDVYNPKYGLQSPRIELIVKDNKNTLHLFVGNNADDSTVYCRMADSKVVFTMSTYKTDFMNTIKPFDLIEKFAYIVNIDYVDKIEIFTKEKKHTLILDKKLIKKARSEEEADEYKYNFQADGRKIDEDTFKKFYQEIIGLLIDGENDKKPTGTPEVTMKFYLVNKKVDVMEYIPYNDDFYMVVRNGKSDFVIAKEQVQKVLKDLEDLVAGKYKPPEN</sequence>
<accession>A0A3T0D2R4</accession>
<proteinExistence type="predicted"/>
<organism evidence="3 4">
    <name type="scientific">Caldicellulosiruptor changbaiensis</name>
    <dbReference type="NCBI Taxonomy" id="1222016"/>
    <lineage>
        <taxon>Bacteria</taxon>
        <taxon>Bacillati</taxon>
        <taxon>Bacillota</taxon>
        <taxon>Bacillota incertae sedis</taxon>
        <taxon>Caldicellulosiruptorales</taxon>
        <taxon>Caldicellulosiruptoraceae</taxon>
        <taxon>Caldicellulosiruptor</taxon>
    </lineage>
</organism>
<keyword evidence="1" id="KW-0812">Transmembrane</keyword>
<keyword evidence="1" id="KW-0472">Membrane</keyword>
<keyword evidence="1" id="KW-1133">Transmembrane helix</keyword>
<evidence type="ECO:0000313" key="4">
    <source>
        <dbReference type="Proteomes" id="UP000282930"/>
    </source>
</evidence>
<evidence type="ECO:0000259" key="2">
    <source>
        <dbReference type="Pfam" id="PF14238"/>
    </source>
</evidence>
<gene>
    <name evidence="3" type="ORF">ELD05_01695</name>
</gene>
<dbReference type="Pfam" id="PF14238">
    <property type="entry name" value="DUF4340"/>
    <property type="match status" value="1"/>
</dbReference>
<dbReference type="Proteomes" id="UP000282930">
    <property type="component" value="Chromosome"/>
</dbReference>
<dbReference type="InterPro" id="IPR025641">
    <property type="entry name" value="DUF4340"/>
</dbReference>
<dbReference type="RefSeq" id="WP_127351117.1">
    <property type="nucleotide sequence ID" value="NZ_CP034791.1"/>
</dbReference>
<dbReference type="KEGG" id="ccha:ELD05_01695"/>
<name>A0A3T0D2R4_9FIRM</name>
<feature type="transmembrane region" description="Helical" evidence="1">
    <location>
        <begin position="7"/>
        <end position="28"/>
    </location>
</feature>
<dbReference type="AlphaFoldDB" id="A0A3T0D2R4"/>
<feature type="domain" description="DUF4340" evidence="2">
    <location>
        <begin position="90"/>
        <end position="277"/>
    </location>
</feature>
<protein>
    <submittedName>
        <fullName evidence="3">DUF4340 domain-containing protein</fullName>
    </submittedName>
</protein>
<dbReference type="EMBL" id="CP034791">
    <property type="protein sequence ID" value="AZT89495.1"/>
    <property type="molecule type" value="Genomic_DNA"/>
</dbReference>
<evidence type="ECO:0000313" key="3">
    <source>
        <dbReference type="EMBL" id="AZT89495.1"/>
    </source>
</evidence>
<keyword evidence="4" id="KW-1185">Reference proteome</keyword>
<evidence type="ECO:0000256" key="1">
    <source>
        <dbReference type="SAM" id="Phobius"/>
    </source>
</evidence>